<sequence>MGIAVATNDAGDEVGVHIPKSAPHLVNLCEDALMSECLIYNLKPGITTVGRVGSSINCDIKLSASDIQDRHCWFERSDKDESVTVNPSGNVFVNGRLIRGPQQLHSGYRVVIGSYHVFRFNNPLEARRQKQAEAAGLELPGGGRGVLPQIEVTDSDSVSRPTSPMNDADTASMVGSYAPDFYHAVREIWQHNQDWQQGSPSVSEASYPQHQHPQQQQPQSFYYARSMPPSPIAIQGMVPDGANGSGGGGSWASPSLAGGSGSAFLGGSFTSDYNEALAVSSPHPNISMLLSSLSPQIAPYNSFDRPVSPIFYQTSAGIRPRPAGAHASTVRIPAHASRRRAGSMPQPPQFLTLPRSYMSPHAAAAAAVTLHARRGSTRTIGNIHSIVESFRLGTPAEEG</sequence>
<feature type="non-terminal residue" evidence="1">
    <location>
        <position position="399"/>
    </location>
</feature>
<proteinExistence type="predicted"/>
<evidence type="ECO:0000313" key="2">
    <source>
        <dbReference type="Proteomes" id="UP001145114"/>
    </source>
</evidence>
<reference evidence="1" key="1">
    <citation type="submission" date="2022-06" db="EMBL/GenBank/DDBJ databases">
        <title>Phylogenomic reconstructions and comparative analyses of Kickxellomycotina fungi.</title>
        <authorList>
            <person name="Reynolds N.K."/>
            <person name="Stajich J.E."/>
            <person name="Barry K."/>
            <person name="Grigoriev I.V."/>
            <person name="Crous P."/>
            <person name="Smith M.E."/>
        </authorList>
    </citation>
    <scope>NUCLEOTIDE SEQUENCE</scope>
    <source>
        <strain evidence="1">RSA 2271</strain>
    </source>
</reference>
<evidence type="ECO:0000313" key="1">
    <source>
        <dbReference type="EMBL" id="KAJ1672904.1"/>
    </source>
</evidence>
<gene>
    <name evidence="1" type="ORF">EV182_006263</name>
</gene>
<protein>
    <submittedName>
        <fullName evidence="1">Uncharacterized protein</fullName>
    </submittedName>
</protein>
<dbReference type="Proteomes" id="UP001145114">
    <property type="component" value="Unassembled WGS sequence"/>
</dbReference>
<name>A0ACC1HEY9_9FUNG</name>
<keyword evidence="2" id="KW-1185">Reference proteome</keyword>
<accession>A0ACC1HEY9</accession>
<comment type="caution">
    <text evidence="1">The sequence shown here is derived from an EMBL/GenBank/DDBJ whole genome shotgun (WGS) entry which is preliminary data.</text>
</comment>
<dbReference type="EMBL" id="JAMZIH010007658">
    <property type="protein sequence ID" value="KAJ1672904.1"/>
    <property type="molecule type" value="Genomic_DNA"/>
</dbReference>
<organism evidence="1 2">
    <name type="scientific">Spiromyces aspiralis</name>
    <dbReference type="NCBI Taxonomy" id="68401"/>
    <lineage>
        <taxon>Eukaryota</taxon>
        <taxon>Fungi</taxon>
        <taxon>Fungi incertae sedis</taxon>
        <taxon>Zoopagomycota</taxon>
        <taxon>Kickxellomycotina</taxon>
        <taxon>Kickxellomycetes</taxon>
        <taxon>Kickxellales</taxon>
        <taxon>Kickxellaceae</taxon>
        <taxon>Spiromyces</taxon>
    </lineage>
</organism>